<protein>
    <submittedName>
        <fullName evidence="2">Uncharacterized protein</fullName>
    </submittedName>
</protein>
<sequence length="309" mass="33851">MAWDYFQSVFEQGSFEDLAYCSMSPGQLVFLAQRVDRPRAQQYGGDQVLMRKALEAKRFINHPDARPAVQKAARTIVKMVSSQLPIGPASVGTFNNFQGKSAKDEIGVPTGHTYDLKLLQSTEEDWAHYYMILGRATSLSASLFMNFPKDDDGEYDFSIFENGPKQLKIFPAFSDVPALLTQDNGEYGYLSDVWDLKAGLHAKRNNEVLTENMPLRARMLEREQRQEPSKRRPRADDVPSLSVSSVLPVVISLPTASSEDADTKADICNPSALKVSDGLGVTGAARAKTLSTSSSSSSSASSAAVILNL</sequence>
<feature type="region of interest" description="Disordered" evidence="1">
    <location>
        <begin position="221"/>
        <end position="240"/>
    </location>
</feature>
<gene>
    <name evidence="2" type="ORF">PGLA2088_LOCUS48116</name>
</gene>
<dbReference type="AlphaFoldDB" id="A0A813LRY8"/>
<organism evidence="2 3">
    <name type="scientific">Polarella glacialis</name>
    <name type="common">Dinoflagellate</name>
    <dbReference type="NCBI Taxonomy" id="89957"/>
    <lineage>
        <taxon>Eukaryota</taxon>
        <taxon>Sar</taxon>
        <taxon>Alveolata</taxon>
        <taxon>Dinophyceae</taxon>
        <taxon>Suessiales</taxon>
        <taxon>Suessiaceae</taxon>
        <taxon>Polarella</taxon>
    </lineage>
</organism>
<evidence type="ECO:0000256" key="1">
    <source>
        <dbReference type="SAM" id="MobiDB-lite"/>
    </source>
</evidence>
<feature type="compositionally biased region" description="Basic and acidic residues" evidence="1">
    <location>
        <begin position="221"/>
        <end position="237"/>
    </location>
</feature>
<evidence type="ECO:0000313" key="3">
    <source>
        <dbReference type="Proteomes" id="UP000626109"/>
    </source>
</evidence>
<dbReference type="EMBL" id="CAJNNW010036607">
    <property type="protein sequence ID" value="CAE8735973.1"/>
    <property type="molecule type" value="Genomic_DNA"/>
</dbReference>
<feature type="region of interest" description="Disordered" evidence="1">
    <location>
        <begin position="289"/>
        <end position="309"/>
    </location>
</feature>
<reference evidence="2" key="1">
    <citation type="submission" date="2021-02" db="EMBL/GenBank/DDBJ databases">
        <authorList>
            <person name="Dougan E. K."/>
            <person name="Rhodes N."/>
            <person name="Thang M."/>
            <person name="Chan C."/>
        </authorList>
    </citation>
    <scope>NUCLEOTIDE SEQUENCE</scope>
</reference>
<evidence type="ECO:0000313" key="2">
    <source>
        <dbReference type="EMBL" id="CAE8735973.1"/>
    </source>
</evidence>
<accession>A0A813LRY8</accession>
<dbReference type="Proteomes" id="UP000626109">
    <property type="component" value="Unassembled WGS sequence"/>
</dbReference>
<feature type="compositionally biased region" description="Low complexity" evidence="1">
    <location>
        <begin position="291"/>
        <end position="309"/>
    </location>
</feature>
<comment type="caution">
    <text evidence="2">The sequence shown here is derived from an EMBL/GenBank/DDBJ whole genome shotgun (WGS) entry which is preliminary data.</text>
</comment>
<proteinExistence type="predicted"/>
<name>A0A813LRY8_POLGL</name>